<evidence type="ECO:0000313" key="2">
    <source>
        <dbReference type="EMBL" id="SFC73047.1"/>
    </source>
</evidence>
<reference evidence="3 4" key="1">
    <citation type="submission" date="2016-10" db="EMBL/GenBank/DDBJ databases">
        <authorList>
            <person name="de Groot N.N."/>
        </authorList>
    </citation>
    <scope>NUCLEOTIDE SEQUENCE [LARGE SCALE GENOMIC DNA]</scope>
    <source>
        <strain evidence="2 3">AR67</strain>
        <strain evidence="1 4">KH2T6</strain>
    </source>
</reference>
<gene>
    <name evidence="2" type="ORF">SAMN02910406_02265</name>
    <name evidence="1" type="ORF">SAMN05216469_102380</name>
</gene>
<organism evidence="2 3">
    <name type="scientific">Ruminococcus albus</name>
    <dbReference type="NCBI Taxonomy" id="1264"/>
    <lineage>
        <taxon>Bacteria</taxon>
        <taxon>Bacillati</taxon>
        <taxon>Bacillota</taxon>
        <taxon>Clostridia</taxon>
        <taxon>Eubacteriales</taxon>
        <taxon>Oscillospiraceae</taxon>
        <taxon>Ruminococcus</taxon>
    </lineage>
</organism>
<dbReference type="Pfam" id="PF06949">
    <property type="entry name" value="DUF1292"/>
    <property type="match status" value="1"/>
</dbReference>
<evidence type="ECO:0000313" key="4">
    <source>
        <dbReference type="Proteomes" id="UP000186015"/>
    </source>
</evidence>
<dbReference type="OrthoDB" id="2056794at2"/>
<sequence>MDEQKNEYTPDLYELMDEDGNKQTFELLDCMDFEGERYYALTPFYEEEDADKILDEASLLVILKAEYDNETGEEILASIEDEDLFDRVGAAFEERLDEMFDFEDDEEEGE</sequence>
<dbReference type="Proteomes" id="UP000186015">
    <property type="component" value="Unassembled WGS sequence"/>
</dbReference>
<dbReference type="eggNOG" id="COG3906">
    <property type="taxonomic scope" value="Bacteria"/>
</dbReference>
<accession>A0A1I1LIK6</accession>
<proteinExistence type="predicted"/>
<dbReference type="EMBL" id="FOKQ01000019">
    <property type="protein sequence ID" value="SFC73047.1"/>
    <property type="molecule type" value="Genomic_DNA"/>
</dbReference>
<dbReference type="AlphaFoldDB" id="A0A1I1LIK6"/>
<dbReference type="InterPro" id="IPR009711">
    <property type="entry name" value="UPF0473"/>
</dbReference>
<dbReference type="RefSeq" id="WP_074829960.1">
    <property type="nucleotide sequence ID" value="NZ_FOAT01000002.1"/>
</dbReference>
<dbReference type="Proteomes" id="UP000182192">
    <property type="component" value="Unassembled WGS sequence"/>
</dbReference>
<protein>
    <recommendedName>
        <fullName evidence="5">DUF1292 domain-containing protein</fullName>
    </recommendedName>
</protein>
<evidence type="ECO:0008006" key="5">
    <source>
        <dbReference type="Google" id="ProtNLM"/>
    </source>
</evidence>
<evidence type="ECO:0000313" key="3">
    <source>
        <dbReference type="Proteomes" id="UP000182192"/>
    </source>
</evidence>
<dbReference type="EMBL" id="FOAT01000002">
    <property type="protein sequence ID" value="SEK44973.1"/>
    <property type="molecule type" value="Genomic_DNA"/>
</dbReference>
<evidence type="ECO:0000313" key="1">
    <source>
        <dbReference type="EMBL" id="SEK44973.1"/>
    </source>
</evidence>
<name>A0A1I1LIK6_RUMAL</name>